<feature type="domain" description="DUF6546" evidence="1">
    <location>
        <begin position="330"/>
        <end position="537"/>
    </location>
</feature>
<dbReference type="EMBL" id="JAZHXJ010000511">
    <property type="protein sequence ID" value="KAL1858867.1"/>
    <property type="molecule type" value="Genomic_DNA"/>
</dbReference>
<dbReference type="Proteomes" id="UP001586593">
    <property type="component" value="Unassembled WGS sequence"/>
</dbReference>
<organism evidence="2 3">
    <name type="scientific">Phialemonium thermophilum</name>
    <dbReference type="NCBI Taxonomy" id="223376"/>
    <lineage>
        <taxon>Eukaryota</taxon>
        <taxon>Fungi</taxon>
        <taxon>Dikarya</taxon>
        <taxon>Ascomycota</taxon>
        <taxon>Pezizomycotina</taxon>
        <taxon>Sordariomycetes</taxon>
        <taxon>Sordariomycetidae</taxon>
        <taxon>Cephalothecales</taxon>
        <taxon>Cephalothecaceae</taxon>
        <taxon>Phialemonium</taxon>
    </lineage>
</organism>
<evidence type="ECO:0000313" key="2">
    <source>
        <dbReference type="EMBL" id="KAL1858867.1"/>
    </source>
</evidence>
<dbReference type="InterPro" id="IPR046676">
    <property type="entry name" value="DUF6546"/>
</dbReference>
<evidence type="ECO:0000259" key="1">
    <source>
        <dbReference type="Pfam" id="PF20183"/>
    </source>
</evidence>
<accession>A0ABR3WCM7</accession>
<dbReference type="Pfam" id="PF20183">
    <property type="entry name" value="DUF6546"/>
    <property type="match status" value="1"/>
</dbReference>
<name>A0ABR3WCM7_9PEZI</name>
<gene>
    <name evidence="2" type="ORF">VTK73DRAFT_7783</name>
</gene>
<evidence type="ECO:0000313" key="3">
    <source>
        <dbReference type="Proteomes" id="UP001586593"/>
    </source>
</evidence>
<keyword evidence="3" id="KW-1185">Reference proteome</keyword>
<protein>
    <recommendedName>
        <fullName evidence="1">DUF6546 domain-containing protein</fullName>
    </recommendedName>
</protein>
<proteinExistence type="predicted"/>
<sequence>MSALKPDVPSRERFLAMLCRNESARKIVDMIVWGALAAEIRLMILECAALAHREQSEPRARVGYATVCREWRAFWEKETFRRIIVHQHRVHDLDSFVGRPDASRVDYVEHIWLRVELDEYGCDACQVLEDGATLRRNDTTFSRALWTLLEVMSRWKRSDCRRDRELVLEIGAYSPSDSKHDFRDFRLEKHYPFLFQEDLEGGFSTYRQQEERESEQNDAFHGWFYRMRMAQPAFASKKRLMGTKPLELGREDKTRRWPRRWQRFPPVEIVTDLLFRRHFYRAVSVDVCSKLLNESLTRLAWFRHERWHDIEELHQLQFIAEYTTLLSAGLPDTLKQLFLLEDDNSILHLRKNPPGPDQALSEALSRCSRKLEKLSAAHLVDARHFYADFWPAVDLTPNLGSRRDPWMHLKTLILTSVCLYSQNAPEWPNRLLMAAGTAAYLMPRLEILELWMAGRSGACYFRYESDHKGRPKFTWRSNWEVDLVVAPEVLEVWRGVGRRMAGGELKIRIAPLKRPACWGEMRKAENYGDVLRHLGLRLFEDILHPVSAYQLAYESQRGKRFSRC</sequence>
<comment type="caution">
    <text evidence="2">The sequence shown here is derived from an EMBL/GenBank/DDBJ whole genome shotgun (WGS) entry which is preliminary data.</text>
</comment>
<reference evidence="2 3" key="1">
    <citation type="journal article" date="2024" name="Commun. Biol.">
        <title>Comparative genomic analysis of thermophilic fungi reveals convergent evolutionary adaptations and gene losses.</title>
        <authorList>
            <person name="Steindorff A.S."/>
            <person name="Aguilar-Pontes M.V."/>
            <person name="Robinson A.J."/>
            <person name="Andreopoulos B."/>
            <person name="LaButti K."/>
            <person name="Kuo A."/>
            <person name="Mondo S."/>
            <person name="Riley R."/>
            <person name="Otillar R."/>
            <person name="Haridas S."/>
            <person name="Lipzen A."/>
            <person name="Grimwood J."/>
            <person name="Schmutz J."/>
            <person name="Clum A."/>
            <person name="Reid I.D."/>
            <person name="Moisan M.C."/>
            <person name="Butler G."/>
            <person name="Nguyen T.T.M."/>
            <person name="Dewar K."/>
            <person name="Conant G."/>
            <person name="Drula E."/>
            <person name="Henrissat B."/>
            <person name="Hansel C."/>
            <person name="Singer S."/>
            <person name="Hutchinson M.I."/>
            <person name="de Vries R.P."/>
            <person name="Natvig D.O."/>
            <person name="Powell A.J."/>
            <person name="Tsang A."/>
            <person name="Grigoriev I.V."/>
        </authorList>
    </citation>
    <scope>NUCLEOTIDE SEQUENCE [LARGE SCALE GENOMIC DNA]</scope>
    <source>
        <strain evidence="2 3">ATCC 24622</strain>
    </source>
</reference>